<comment type="pathway">
    <text evidence="9">Protein modification; lipoprotein biosynthesis (signal peptide cleavage).</text>
</comment>
<evidence type="ECO:0000256" key="5">
    <source>
        <dbReference type="ARBA" id="ARBA00022750"/>
    </source>
</evidence>
<dbReference type="Pfam" id="PF01252">
    <property type="entry name" value="Peptidase_A8"/>
    <property type="match status" value="1"/>
</dbReference>
<keyword evidence="3 9" id="KW-0645">Protease</keyword>
<dbReference type="eggNOG" id="COG0597">
    <property type="taxonomic scope" value="Bacteria"/>
</dbReference>
<dbReference type="GO" id="GO:0004190">
    <property type="term" value="F:aspartic-type endopeptidase activity"/>
    <property type="evidence" value="ECO:0007669"/>
    <property type="project" value="UniProtKB-UniRule"/>
</dbReference>
<dbReference type="RefSeq" id="WP_011645877.1">
    <property type="nucleotide sequence ID" value="NC_008358.1"/>
</dbReference>
<protein>
    <recommendedName>
        <fullName evidence="9">Lipoprotein signal peptidase</fullName>
        <ecNumber evidence="9">3.4.23.36</ecNumber>
    </recommendedName>
    <alternativeName>
        <fullName evidence="9">Prolipoprotein signal peptidase</fullName>
    </alternativeName>
    <alternativeName>
        <fullName evidence="9">Signal peptidase II</fullName>
        <shortName evidence="9">SPase II</shortName>
    </alternativeName>
</protein>
<dbReference type="InterPro" id="IPR001872">
    <property type="entry name" value="Peptidase_A8"/>
</dbReference>
<keyword evidence="9" id="KW-0997">Cell inner membrane</keyword>
<feature type="active site" evidence="9">
    <location>
        <position position="149"/>
    </location>
</feature>
<sequence length="178" mass="19622">MKFSPQTAWPFAVIPLVVLFDQVTKWLILAETRLNGLACLSDGRLCGRIEVPGPVDLSMVWNRGMSYGLFQADGLMRWVLAGVMAAIAIGFFLWLLRAEGRFLRLSLALVVGGAIGNLIDRVRFGAVVDFVDVNELTFGYFPWVFNVADAAITIGALLLFVDQFLLSRPKQANSLKQG</sequence>
<dbReference type="HOGENOM" id="CLU_083252_4_3_5"/>
<evidence type="ECO:0000256" key="8">
    <source>
        <dbReference type="ARBA" id="ARBA00023136"/>
    </source>
</evidence>
<evidence type="ECO:0000313" key="13">
    <source>
        <dbReference type="Proteomes" id="UP000001959"/>
    </source>
</evidence>
<evidence type="ECO:0000256" key="4">
    <source>
        <dbReference type="ARBA" id="ARBA00022692"/>
    </source>
</evidence>
<feature type="transmembrane region" description="Helical" evidence="9">
    <location>
        <begin position="139"/>
        <end position="161"/>
    </location>
</feature>
<evidence type="ECO:0000256" key="2">
    <source>
        <dbReference type="ARBA" id="ARBA00022475"/>
    </source>
</evidence>
<dbReference type="UniPathway" id="UPA00665"/>
<comment type="subcellular location">
    <subcellularLocation>
        <location evidence="9">Cell inner membrane</location>
        <topology evidence="9">Multi-pass membrane protein</topology>
    </subcellularLocation>
</comment>
<evidence type="ECO:0000313" key="12">
    <source>
        <dbReference type="EMBL" id="ABI77061.1"/>
    </source>
</evidence>
<dbReference type="HAMAP" id="MF_00161">
    <property type="entry name" value="LspA"/>
    <property type="match status" value="1"/>
</dbReference>
<keyword evidence="5 9" id="KW-0064">Aspartyl protease</keyword>
<feature type="transmembrane region" description="Helical" evidence="9">
    <location>
        <begin position="7"/>
        <end position="28"/>
    </location>
</feature>
<proteinExistence type="inferred from homology"/>
<dbReference type="PROSITE" id="PS00855">
    <property type="entry name" value="SPASE_II"/>
    <property type="match status" value="1"/>
</dbReference>
<accession>Q0C3W6</accession>
<dbReference type="AlphaFoldDB" id="Q0C3W6"/>
<comment type="similarity">
    <text evidence="1 9 11">Belongs to the peptidase A8 family.</text>
</comment>
<feature type="transmembrane region" description="Helical" evidence="9">
    <location>
        <begin position="102"/>
        <end position="119"/>
    </location>
</feature>
<dbReference type="PANTHER" id="PTHR33695:SF1">
    <property type="entry name" value="LIPOPROTEIN SIGNAL PEPTIDASE"/>
    <property type="match status" value="1"/>
</dbReference>
<dbReference type="EMBL" id="CP000158">
    <property type="protein sequence ID" value="ABI77061.1"/>
    <property type="molecule type" value="Genomic_DNA"/>
</dbReference>
<keyword evidence="2 9" id="KW-1003">Cell membrane</keyword>
<name>Q0C3W6_HYPNA</name>
<organism evidence="12 13">
    <name type="scientific">Hyphomonas neptunium (strain ATCC 15444)</name>
    <dbReference type="NCBI Taxonomy" id="228405"/>
    <lineage>
        <taxon>Bacteria</taxon>
        <taxon>Pseudomonadati</taxon>
        <taxon>Pseudomonadota</taxon>
        <taxon>Alphaproteobacteria</taxon>
        <taxon>Hyphomonadales</taxon>
        <taxon>Hyphomonadaceae</taxon>
        <taxon>Hyphomonas</taxon>
    </lineage>
</organism>
<keyword evidence="4 9" id="KW-0812">Transmembrane</keyword>
<evidence type="ECO:0000256" key="7">
    <source>
        <dbReference type="ARBA" id="ARBA00022989"/>
    </source>
</evidence>
<keyword evidence="7 9" id="KW-1133">Transmembrane helix</keyword>
<dbReference type="PANTHER" id="PTHR33695">
    <property type="entry name" value="LIPOPROTEIN SIGNAL PEPTIDASE"/>
    <property type="match status" value="1"/>
</dbReference>
<dbReference type="EC" id="3.4.23.36" evidence="9"/>
<dbReference type="PRINTS" id="PR00781">
    <property type="entry name" value="LIPOSIGPTASE"/>
</dbReference>
<dbReference type="GO" id="GO:0006508">
    <property type="term" value="P:proteolysis"/>
    <property type="evidence" value="ECO:0007669"/>
    <property type="project" value="UniProtKB-KW"/>
</dbReference>
<evidence type="ECO:0000256" key="9">
    <source>
        <dbReference type="HAMAP-Rule" id="MF_00161"/>
    </source>
</evidence>
<keyword evidence="13" id="KW-1185">Reference proteome</keyword>
<evidence type="ECO:0000256" key="11">
    <source>
        <dbReference type="RuleBase" id="RU004181"/>
    </source>
</evidence>
<dbReference type="KEGG" id="hne:HNE_0850"/>
<evidence type="ECO:0000256" key="10">
    <source>
        <dbReference type="RuleBase" id="RU000594"/>
    </source>
</evidence>
<feature type="active site" evidence="9">
    <location>
        <position position="129"/>
    </location>
</feature>
<dbReference type="GO" id="GO:0005886">
    <property type="term" value="C:plasma membrane"/>
    <property type="evidence" value="ECO:0007669"/>
    <property type="project" value="UniProtKB-SubCell"/>
</dbReference>
<keyword evidence="6 9" id="KW-0378">Hydrolase</keyword>
<dbReference type="STRING" id="228405.HNE_0850"/>
<comment type="catalytic activity">
    <reaction evidence="9 10">
        <text>Release of signal peptides from bacterial membrane prolipoproteins. Hydrolyzes -Xaa-Yaa-Zaa-|-(S,diacylglyceryl)Cys-, in which Xaa is hydrophobic (preferably Leu), and Yaa (Ala or Ser) and Zaa (Gly or Ala) have small, neutral side chains.</text>
        <dbReference type="EC" id="3.4.23.36"/>
    </reaction>
</comment>
<keyword evidence="8 9" id="KW-0472">Membrane</keyword>
<evidence type="ECO:0000256" key="6">
    <source>
        <dbReference type="ARBA" id="ARBA00022801"/>
    </source>
</evidence>
<reference evidence="12 13" key="1">
    <citation type="journal article" date="2006" name="J. Bacteriol.">
        <title>Comparative genomic evidence for a close relationship between the dimorphic prosthecate bacteria Hyphomonas neptunium and Caulobacter crescentus.</title>
        <authorList>
            <person name="Badger J.H."/>
            <person name="Hoover T.R."/>
            <person name="Brun Y.V."/>
            <person name="Weiner R.M."/>
            <person name="Laub M.T."/>
            <person name="Alexandre G."/>
            <person name="Mrazek J."/>
            <person name="Ren Q."/>
            <person name="Paulsen I.T."/>
            <person name="Nelson K.E."/>
            <person name="Khouri H.M."/>
            <person name="Radune D."/>
            <person name="Sosa J."/>
            <person name="Dodson R.J."/>
            <person name="Sullivan S.A."/>
            <person name="Rosovitz M.J."/>
            <person name="Madupu R."/>
            <person name="Brinkac L.M."/>
            <person name="Durkin A.S."/>
            <person name="Daugherty S.C."/>
            <person name="Kothari S.P."/>
            <person name="Giglio M.G."/>
            <person name="Zhou L."/>
            <person name="Haft D.H."/>
            <person name="Selengut J.D."/>
            <person name="Davidsen T.M."/>
            <person name="Yang Q."/>
            <person name="Zafar N."/>
            <person name="Ward N.L."/>
        </authorList>
    </citation>
    <scope>NUCLEOTIDE SEQUENCE [LARGE SCALE GENOMIC DNA]</scope>
    <source>
        <strain evidence="12 13">ATCC 15444</strain>
    </source>
</reference>
<evidence type="ECO:0000256" key="1">
    <source>
        <dbReference type="ARBA" id="ARBA00006139"/>
    </source>
</evidence>
<dbReference type="Proteomes" id="UP000001959">
    <property type="component" value="Chromosome"/>
</dbReference>
<feature type="transmembrane region" description="Helical" evidence="9">
    <location>
        <begin position="75"/>
        <end position="95"/>
    </location>
</feature>
<comment type="function">
    <text evidence="9 10">This protein specifically catalyzes the removal of signal peptides from prolipoproteins.</text>
</comment>
<gene>
    <name evidence="9" type="primary">lspA</name>
    <name evidence="12" type="synonym">lspA1</name>
    <name evidence="12" type="ordered locus">HNE_0850</name>
</gene>
<evidence type="ECO:0000256" key="3">
    <source>
        <dbReference type="ARBA" id="ARBA00022670"/>
    </source>
</evidence>
<dbReference type="NCBIfam" id="TIGR00077">
    <property type="entry name" value="lspA"/>
    <property type="match status" value="1"/>
</dbReference>